<dbReference type="GeneTree" id="ENSGT00940000159276"/>
<comment type="similarity">
    <text evidence="1">Belongs to the bZIP family. Fos subfamily.</text>
</comment>
<dbReference type="Gene3D" id="1.20.5.170">
    <property type="match status" value="1"/>
</dbReference>
<evidence type="ECO:0000259" key="6">
    <source>
        <dbReference type="PROSITE" id="PS50217"/>
    </source>
</evidence>
<feature type="region of interest" description="Disordered" evidence="5">
    <location>
        <begin position="110"/>
        <end position="134"/>
    </location>
</feature>
<evidence type="ECO:0000313" key="7">
    <source>
        <dbReference type="Ensembl" id="ENSSFOP00015012454.2"/>
    </source>
</evidence>
<dbReference type="SMART" id="SM00338">
    <property type="entry name" value="BRLZ"/>
    <property type="match status" value="1"/>
</dbReference>
<accession>A0A8C9RBA6</accession>
<dbReference type="GO" id="GO:0061026">
    <property type="term" value="P:cardiac muscle tissue regeneration"/>
    <property type="evidence" value="ECO:0007669"/>
    <property type="project" value="Ensembl"/>
</dbReference>
<feature type="compositionally biased region" description="Low complexity" evidence="5">
    <location>
        <begin position="11"/>
        <end position="23"/>
    </location>
</feature>
<gene>
    <name evidence="7" type="primary">LOC108936678</name>
</gene>
<keyword evidence="2" id="KW-0238">DNA-binding</keyword>
<dbReference type="KEGG" id="sfm:108936678"/>
<dbReference type="Ensembl" id="ENSSFOT00015012611.2">
    <property type="protein sequence ID" value="ENSSFOP00015012454.2"/>
    <property type="gene ID" value="ENSSFOG00015008047.2"/>
</dbReference>
<dbReference type="PROSITE" id="PS50217">
    <property type="entry name" value="BZIP"/>
    <property type="match status" value="1"/>
</dbReference>
<dbReference type="PRINTS" id="PR00042">
    <property type="entry name" value="LEUZIPPRFOS"/>
</dbReference>
<evidence type="ECO:0000256" key="5">
    <source>
        <dbReference type="SAM" id="MobiDB-lite"/>
    </source>
</evidence>
<dbReference type="RefSeq" id="XP_018611704.2">
    <property type="nucleotide sequence ID" value="XM_018756188.2"/>
</dbReference>
<keyword evidence="8" id="KW-1185">Reference proteome</keyword>
<dbReference type="Pfam" id="PF00170">
    <property type="entry name" value="bZIP_1"/>
    <property type="match status" value="1"/>
</dbReference>
<proteinExistence type="inferred from homology"/>
<dbReference type="CDD" id="cd14721">
    <property type="entry name" value="bZIP_Fos"/>
    <property type="match status" value="1"/>
</dbReference>
<evidence type="ECO:0000256" key="1">
    <source>
        <dbReference type="ARBA" id="ARBA00007619"/>
    </source>
</evidence>
<dbReference type="InterPro" id="IPR004827">
    <property type="entry name" value="bZIP"/>
</dbReference>
<evidence type="ECO:0000256" key="4">
    <source>
        <dbReference type="ARBA" id="ARBA00031103"/>
    </source>
</evidence>
<dbReference type="SUPFAM" id="SSF57959">
    <property type="entry name" value="Leucine zipper domain"/>
    <property type="match status" value="1"/>
</dbReference>
<dbReference type="AlphaFoldDB" id="A0A8C9RBA6"/>
<name>A0A8C9RBA6_SCLFO</name>
<dbReference type="GO" id="GO:0005634">
    <property type="term" value="C:nucleus"/>
    <property type="evidence" value="ECO:0007669"/>
    <property type="project" value="TreeGrafter"/>
</dbReference>
<protein>
    <recommendedName>
        <fullName evidence="3">Protein c-Fos</fullName>
    </recommendedName>
    <alternativeName>
        <fullName evidence="4">Cellular oncogene fos</fullName>
    </alternativeName>
</protein>
<reference evidence="7" key="2">
    <citation type="submission" date="2025-08" db="UniProtKB">
        <authorList>
            <consortium name="Ensembl"/>
        </authorList>
    </citation>
    <scope>IDENTIFICATION</scope>
</reference>
<dbReference type="GO" id="GO:0000981">
    <property type="term" value="F:DNA-binding transcription factor activity, RNA polymerase II-specific"/>
    <property type="evidence" value="ECO:0007669"/>
    <property type="project" value="TreeGrafter"/>
</dbReference>
<reference evidence="7" key="3">
    <citation type="submission" date="2025-09" db="UniProtKB">
        <authorList>
            <consortium name="Ensembl"/>
        </authorList>
    </citation>
    <scope>IDENTIFICATION</scope>
</reference>
<dbReference type="Proteomes" id="UP000694397">
    <property type="component" value="Chromosome 3"/>
</dbReference>
<dbReference type="InterPro" id="IPR000837">
    <property type="entry name" value="AP-1"/>
</dbReference>
<organism evidence="7 8">
    <name type="scientific">Scleropages formosus</name>
    <name type="common">Asian bonytongue</name>
    <name type="synonym">Osteoglossum formosum</name>
    <dbReference type="NCBI Taxonomy" id="113540"/>
    <lineage>
        <taxon>Eukaryota</taxon>
        <taxon>Metazoa</taxon>
        <taxon>Chordata</taxon>
        <taxon>Craniata</taxon>
        <taxon>Vertebrata</taxon>
        <taxon>Euteleostomi</taxon>
        <taxon>Actinopterygii</taxon>
        <taxon>Neopterygii</taxon>
        <taxon>Teleostei</taxon>
        <taxon>Osteoglossocephala</taxon>
        <taxon>Osteoglossomorpha</taxon>
        <taxon>Osteoglossiformes</taxon>
        <taxon>Osteoglossidae</taxon>
        <taxon>Scleropages</taxon>
    </lineage>
</organism>
<dbReference type="PANTHER" id="PTHR23351">
    <property type="entry name" value="FOS TRANSCRIPTION FACTOR-RELATED"/>
    <property type="match status" value="1"/>
</dbReference>
<dbReference type="GO" id="GO:0033555">
    <property type="term" value="P:multicellular organismal response to stress"/>
    <property type="evidence" value="ECO:0007669"/>
    <property type="project" value="Ensembl"/>
</dbReference>
<evidence type="ECO:0000256" key="2">
    <source>
        <dbReference type="ARBA" id="ARBA00023125"/>
    </source>
</evidence>
<evidence type="ECO:0000313" key="8">
    <source>
        <dbReference type="Proteomes" id="UP000694397"/>
    </source>
</evidence>
<dbReference type="InterPro" id="IPR046347">
    <property type="entry name" value="bZIP_sf"/>
</dbReference>
<feature type="region of interest" description="Disordered" evidence="5">
    <location>
        <begin position="334"/>
        <end position="360"/>
    </location>
</feature>
<reference evidence="7 8" key="1">
    <citation type="submission" date="2019-04" db="EMBL/GenBank/DDBJ databases">
        <authorList>
            <consortium name="Wellcome Sanger Institute Data Sharing"/>
        </authorList>
    </citation>
    <scope>NUCLEOTIDE SEQUENCE [LARGE SCALE GENOMIC DNA]</scope>
</reference>
<feature type="region of interest" description="Disordered" evidence="5">
    <location>
        <begin position="1"/>
        <end position="23"/>
    </location>
</feature>
<evidence type="ECO:0000256" key="3">
    <source>
        <dbReference type="ARBA" id="ARBA00029563"/>
    </source>
</evidence>
<dbReference type="FunFam" id="1.20.5.170:FF:000006">
    <property type="entry name" value="fos-related antigen 2 isoform X1"/>
    <property type="match status" value="1"/>
</dbReference>
<feature type="domain" description="BZIP" evidence="6">
    <location>
        <begin position="129"/>
        <end position="192"/>
    </location>
</feature>
<feature type="compositionally biased region" description="Polar residues" evidence="5">
    <location>
        <begin position="344"/>
        <end position="360"/>
    </location>
</feature>
<dbReference type="PANTHER" id="PTHR23351:SF4">
    <property type="entry name" value="PROTEIN C-FOS"/>
    <property type="match status" value="1"/>
</dbReference>
<dbReference type="GeneID" id="108936678"/>
<dbReference type="OrthoDB" id="5866312at2759"/>
<sequence>MFATCLDYDSSSRSSAGSPGGESFRQYPSALGSYCSLNSPGSQSQGFTNVGDTFTPTVTEVSTSPHLQWMLQPTSLPSPGAASYNRLAPYRTKGPNPVHNPQGMIKTVASRSHTTSRRGRMEQLSPEEEEKKRIRRERNKMAAAKCRNRRRELTEVLQAETDTLEDEKSALQTEIADLLKEKEKLEFILLAHKPVCKVASEMDTDSNELSTEHDNTTLVTSCLEPATAFSKQAPFAATPALGNSSTAAMSELDASLEESLDLLESLRSTAVETSQAVPDIDLSSSFYTQDWEPLYTPAMGDLEPLCTPVVTCTPACTTYASTFTYPEAEPLATCRGAHQRESGNSDQSSDSRNPPTLVSL</sequence>
<dbReference type="PROSITE" id="PS00036">
    <property type="entry name" value="BZIP_BASIC"/>
    <property type="match status" value="1"/>
</dbReference>
<dbReference type="GO" id="GO:0000978">
    <property type="term" value="F:RNA polymerase II cis-regulatory region sequence-specific DNA binding"/>
    <property type="evidence" value="ECO:0007669"/>
    <property type="project" value="TreeGrafter"/>
</dbReference>